<feature type="repeat" description="ANK" evidence="2">
    <location>
        <begin position="405"/>
        <end position="434"/>
    </location>
</feature>
<sequence>MESEEYAPISGSNLICTTTVLLETGMIPMKKPVTELALDTAAGLVTVTAECEAGKCKTVESNTVPAFVFELDYKVEVPGVGEVSVDIAYGGSFYQREASSSWSFNTIRYITPRLSEEDSGSSEEQISPAEEVLPTEQTQLLSKIVQWLAYSTRTLYIEELAELVTVSETGVNFNKRFPDPRSILAICPDTLITITPPVPTNPPPENEFKPNQHQVHFIDPSIKQYLQSPEIQTTPEKNHLAITEPTSHTTIAKDSLIYLLQFTEPYTTTPSKTKTSYLLSYATNYWAVHARLAHPETNPELTALILRFLGSGTAYLNWAAFLDGYTPFSGTDGSSLIRHPHQIYYAASFGLTNIVTALLDTGAPVNSRGPSGSALAAAALAGHLDTVKVLVDSGADVNLAGPFGTPLVLASGRGFVDIVQFLVERGADVEARGEWSETALVEARKNGFEDVVGVLLGR</sequence>
<dbReference type="SUPFAM" id="SSF54506">
    <property type="entry name" value="Diaminopimelate epimerase-like"/>
    <property type="match status" value="1"/>
</dbReference>
<dbReference type="PANTHER" id="PTHR33442">
    <property type="entry name" value="TRANS-3-HYDROXY-L-PROLINE DEHYDRATASE"/>
    <property type="match status" value="1"/>
</dbReference>
<name>A0A5N6YBI9_9EURO</name>
<evidence type="ECO:0000256" key="1">
    <source>
        <dbReference type="ARBA" id="ARBA00007529"/>
    </source>
</evidence>
<dbReference type="InterPro" id="IPR002110">
    <property type="entry name" value="Ankyrin_rpt"/>
</dbReference>
<dbReference type="PROSITE" id="PS50088">
    <property type="entry name" value="ANK_REPEAT"/>
    <property type="match status" value="2"/>
</dbReference>
<evidence type="ECO:0000313" key="3">
    <source>
        <dbReference type="EMBL" id="KAE8341846.1"/>
    </source>
</evidence>
<dbReference type="OrthoDB" id="1577640at2759"/>
<dbReference type="AlphaFoldDB" id="A0A5N6YBI9"/>
<proteinExistence type="inferred from homology"/>
<dbReference type="SUPFAM" id="SSF48403">
    <property type="entry name" value="Ankyrin repeat"/>
    <property type="match status" value="1"/>
</dbReference>
<dbReference type="Gene3D" id="1.25.40.20">
    <property type="entry name" value="Ankyrin repeat-containing domain"/>
    <property type="match status" value="1"/>
</dbReference>
<keyword evidence="2" id="KW-0040">ANK repeat</keyword>
<comment type="similarity">
    <text evidence="1">Belongs to the proline racemase family.</text>
</comment>
<dbReference type="Pfam" id="PF05544">
    <property type="entry name" value="Pro_racemase"/>
    <property type="match status" value="1"/>
</dbReference>
<gene>
    <name evidence="3" type="ORF">BDV24DRAFT_174248</name>
</gene>
<dbReference type="InterPro" id="IPR008794">
    <property type="entry name" value="Pro_racemase_fam"/>
</dbReference>
<evidence type="ECO:0000256" key="2">
    <source>
        <dbReference type="PROSITE-ProRule" id="PRU00023"/>
    </source>
</evidence>
<dbReference type="PANTHER" id="PTHR33442:SF5">
    <property type="entry name" value="BIFUNCTIONAL TRANS-3-HYDROXY-L-PROLINE DEHYDRATASE_2-EPIMERASE"/>
    <property type="match status" value="1"/>
</dbReference>
<dbReference type="GO" id="GO:0047580">
    <property type="term" value="F:4-hydroxyproline epimerase activity"/>
    <property type="evidence" value="ECO:0007669"/>
    <property type="project" value="TreeGrafter"/>
</dbReference>
<dbReference type="Proteomes" id="UP000325558">
    <property type="component" value="Unassembled WGS sequence"/>
</dbReference>
<organism evidence="3">
    <name type="scientific">Aspergillus arachidicola</name>
    <dbReference type="NCBI Taxonomy" id="656916"/>
    <lineage>
        <taxon>Eukaryota</taxon>
        <taxon>Fungi</taxon>
        <taxon>Dikarya</taxon>
        <taxon>Ascomycota</taxon>
        <taxon>Pezizomycotina</taxon>
        <taxon>Eurotiomycetes</taxon>
        <taxon>Eurotiomycetidae</taxon>
        <taxon>Eurotiales</taxon>
        <taxon>Aspergillaceae</taxon>
        <taxon>Aspergillus</taxon>
        <taxon>Aspergillus subgen. Circumdati</taxon>
    </lineage>
</organism>
<dbReference type="Pfam" id="PF00023">
    <property type="entry name" value="Ank"/>
    <property type="match status" value="1"/>
</dbReference>
<feature type="repeat" description="ANK" evidence="2">
    <location>
        <begin position="370"/>
        <end position="402"/>
    </location>
</feature>
<dbReference type="Pfam" id="PF12796">
    <property type="entry name" value="Ank_2"/>
    <property type="match status" value="1"/>
</dbReference>
<dbReference type="PROSITE" id="PS50297">
    <property type="entry name" value="ANK_REP_REGION"/>
    <property type="match status" value="2"/>
</dbReference>
<dbReference type="Gene3D" id="3.10.310.10">
    <property type="entry name" value="Diaminopimelate Epimerase, Chain A, domain 1"/>
    <property type="match status" value="2"/>
</dbReference>
<dbReference type="SMART" id="SM00248">
    <property type="entry name" value="ANK"/>
    <property type="match status" value="3"/>
</dbReference>
<reference evidence="3" key="1">
    <citation type="submission" date="2019-04" db="EMBL/GenBank/DDBJ databases">
        <title>Friends and foes A comparative genomics study of 23 Aspergillus species from section Flavi.</title>
        <authorList>
            <consortium name="DOE Joint Genome Institute"/>
            <person name="Kjaerbolling I."/>
            <person name="Vesth T."/>
            <person name="Frisvad J.C."/>
            <person name="Nybo J.L."/>
            <person name="Theobald S."/>
            <person name="Kildgaard S."/>
            <person name="Isbrandt T."/>
            <person name="Kuo A."/>
            <person name="Sato A."/>
            <person name="Lyhne E.K."/>
            <person name="Kogle M.E."/>
            <person name="Wiebenga A."/>
            <person name="Kun R.S."/>
            <person name="Lubbers R.J."/>
            <person name="Makela M.R."/>
            <person name="Barry K."/>
            <person name="Chovatia M."/>
            <person name="Clum A."/>
            <person name="Daum C."/>
            <person name="Haridas S."/>
            <person name="He G."/>
            <person name="LaButti K."/>
            <person name="Lipzen A."/>
            <person name="Mondo S."/>
            <person name="Riley R."/>
            <person name="Salamov A."/>
            <person name="Simmons B.A."/>
            <person name="Magnuson J.K."/>
            <person name="Henrissat B."/>
            <person name="Mortensen U.H."/>
            <person name="Larsen T.O."/>
            <person name="Devries R.P."/>
            <person name="Grigoriev I.V."/>
            <person name="Machida M."/>
            <person name="Baker S.E."/>
            <person name="Andersen M.R."/>
        </authorList>
    </citation>
    <scope>NUCLEOTIDE SEQUENCE</scope>
    <source>
        <strain evidence="3">CBS 117612</strain>
    </source>
</reference>
<dbReference type="InterPro" id="IPR036770">
    <property type="entry name" value="Ankyrin_rpt-contain_sf"/>
</dbReference>
<accession>A0A5N6YBI9</accession>
<dbReference type="EMBL" id="ML737138">
    <property type="protein sequence ID" value="KAE8341846.1"/>
    <property type="molecule type" value="Genomic_DNA"/>
</dbReference>
<protein>
    <submittedName>
        <fullName evidence="3">Uncharacterized protein</fullName>
    </submittedName>
</protein>